<name>A0A392VV65_9FABA</name>
<reference evidence="2 3" key="1">
    <citation type="journal article" date="2018" name="Front. Plant Sci.">
        <title>Red Clover (Trifolium pratense) and Zigzag Clover (T. medium) - A Picture of Genomic Similarities and Differences.</title>
        <authorList>
            <person name="Dluhosova J."/>
            <person name="Istvanek J."/>
            <person name="Nedelnik J."/>
            <person name="Repkova J."/>
        </authorList>
    </citation>
    <scope>NUCLEOTIDE SEQUENCE [LARGE SCALE GENOMIC DNA]</scope>
    <source>
        <strain evidence="3">cv. 10/8</strain>
        <tissue evidence="2">Leaf</tissue>
    </source>
</reference>
<proteinExistence type="predicted"/>
<feature type="region of interest" description="Disordered" evidence="1">
    <location>
        <begin position="1"/>
        <end position="66"/>
    </location>
</feature>
<accession>A0A392VV65</accession>
<feature type="compositionally biased region" description="Gly residues" evidence="1">
    <location>
        <begin position="39"/>
        <end position="50"/>
    </location>
</feature>
<evidence type="ECO:0000313" key="2">
    <source>
        <dbReference type="EMBL" id="MCI90851.1"/>
    </source>
</evidence>
<sequence length="66" mass="6535">GMKQGVDGEGGGGGGGRTGGGGCRGKANGRKEDKKKNGGGKLSSGEGKGVTGLVEKEKGRFRDKTR</sequence>
<dbReference type="AlphaFoldDB" id="A0A392VV65"/>
<dbReference type="EMBL" id="LXQA011255857">
    <property type="protein sequence ID" value="MCI90851.1"/>
    <property type="molecule type" value="Genomic_DNA"/>
</dbReference>
<feature type="compositionally biased region" description="Gly residues" evidence="1">
    <location>
        <begin position="7"/>
        <end position="24"/>
    </location>
</feature>
<feature type="compositionally biased region" description="Basic and acidic residues" evidence="1">
    <location>
        <begin position="54"/>
        <end position="66"/>
    </location>
</feature>
<comment type="caution">
    <text evidence="2">The sequence shown here is derived from an EMBL/GenBank/DDBJ whole genome shotgun (WGS) entry which is preliminary data.</text>
</comment>
<feature type="non-terminal residue" evidence="2">
    <location>
        <position position="66"/>
    </location>
</feature>
<protein>
    <submittedName>
        <fullName evidence="2">Uncharacterized protein</fullName>
    </submittedName>
</protein>
<feature type="non-terminal residue" evidence="2">
    <location>
        <position position="1"/>
    </location>
</feature>
<evidence type="ECO:0000313" key="3">
    <source>
        <dbReference type="Proteomes" id="UP000265520"/>
    </source>
</evidence>
<dbReference type="Proteomes" id="UP000265520">
    <property type="component" value="Unassembled WGS sequence"/>
</dbReference>
<organism evidence="2 3">
    <name type="scientific">Trifolium medium</name>
    <dbReference type="NCBI Taxonomy" id="97028"/>
    <lineage>
        <taxon>Eukaryota</taxon>
        <taxon>Viridiplantae</taxon>
        <taxon>Streptophyta</taxon>
        <taxon>Embryophyta</taxon>
        <taxon>Tracheophyta</taxon>
        <taxon>Spermatophyta</taxon>
        <taxon>Magnoliopsida</taxon>
        <taxon>eudicotyledons</taxon>
        <taxon>Gunneridae</taxon>
        <taxon>Pentapetalae</taxon>
        <taxon>rosids</taxon>
        <taxon>fabids</taxon>
        <taxon>Fabales</taxon>
        <taxon>Fabaceae</taxon>
        <taxon>Papilionoideae</taxon>
        <taxon>50 kb inversion clade</taxon>
        <taxon>NPAAA clade</taxon>
        <taxon>Hologalegina</taxon>
        <taxon>IRL clade</taxon>
        <taxon>Trifolieae</taxon>
        <taxon>Trifolium</taxon>
    </lineage>
</organism>
<keyword evidence="3" id="KW-1185">Reference proteome</keyword>
<evidence type="ECO:0000256" key="1">
    <source>
        <dbReference type="SAM" id="MobiDB-lite"/>
    </source>
</evidence>